<dbReference type="InterPro" id="IPR002347">
    <property type="entry name" value="SDR_fam"/>
</dbReference>
<organism evidence="5 6">
    <name type="scientific">Labilithrix luteola</name>
    <dbReference type="NCBI Taxonomy" id="1391654"/>
    <lineage>
        <taxon>Bacteria</taxon>
        <taxon>Pseudomonadati</taxon>
        <taxon>Myxococcota</taxon>
        <taxon>Polyangia</taxon>
        <taxon>Polyangiales</taxon>
        <taxon>Labilitrichaceae</taxon>
        <taxon>Labilithrix</taxon>
    </lineage>
</organism>
<keyword evidence="6" id="KW-1185">Reference proteome</keyword>
<dbReference type="SUPFAM" id="SSF51735">
    <property type="entry name" value="NAD(P)-binding Rossmann-fold domains"/>
    <property type="match status" value="1"/>
</dbReference>
<name>A0A0K1PZ85_9BACT</name>
<dbReference type="CDD" id="cd05324">
    <property type="entry name" value="carb_red_PTCR-like_SDR_c"/>
    <property type="match status" value="1"/>
</dbReference>
<proteinExistence type="inferred from homology"/>
<dbReference type="RefSeq" id="WP_146649420.1">
    <property type="nucleotide sequence ID" value="NZ_CP012333.1"/>
</dbReference>
<evidence type="ECO:0000256" key="3">
    <source>
        <dbReference type="ARBA" id="ARBA00023002"/>
    </source>
</evidence>
<sequence length="238" mass="25226">MNGKRTALITGANKGIGLETARQLGQQGMTVLDGERGARAVATLRGESIDARFIALDVTDAASIAEASRMIERDLGRLDVLVNNAGIILGRPKPSETRLDDVRRVFEVNVFAAIAVTNAMLPLLRRASPAARIVMVSSEIGGLSNHGDPDWTYAWFNAIAYPASKTALNMVTVQYAKELAATGIKVNAADPGYTATDLNGNRGTQTVAEGARASVRLALLDDAGPTGGFYDARSQVPW</sequence>
<dbReference type="STRING" id="1391654.AKJ09_05128"/>
<evidence type="ECO:0000256" key="4">
    <source>
        <dbReference type="RuleBase" id="RU000363"/>
    </source>
</evidence>
<dbReference type="Gene3D" id="3.40.50.720">
    <property type="entry name" value="NAD(P)-binding Rossmann-like Domain"/>
    <property type="match status" value="1"/>
</dbReference>
<dbReference type="PROSITE" id="PS00061">
    <property type="entry name" value="ADH_SHORT"/>
    <property type="match status" value="1"/>
</dbReference>
<dbReference type="PANTHER" id="PTHR43490">
    <property type="entry name" value="(+)-NEOMENTHOL DEHYDROGENASE"/>
    <property type="match status" value="1"/>
</dbReference>
<dbReference type="PRINTS" id="PR00080">
    <property type="entry name" value="SDRFAMILY"/>
</dbReference>
<dbReference type="KEGG" id="llu:AKJ09_05128"/>
<evidence type="ECO:0000313" key="6">
    <source>
        <dbReference type="Proteomes" id="UP000064967"/>
    </source>
</evidence>
<dbReference type="EMBL" id="CP012333">
    <property type="protein sequence ID" value="AKU98464.1"/>
    <property type="molecule type" value="Genomic_DNA"/>
</dbReference>
<dbReference type="PATRIC" id="fig|1391654.3.peg.5189"/>
<dbReference type="AlphaFoldDB" id="A0A0K1PZ85"/>
<evidence type="ECO:0000256" key="1">
    <source>
        <dbReference type="ARBA" id="ARBA00006484"/>
    </source>
</evidence>
<dbReference type="InterPro" id="IPR020904">
    <property type="entry name" value="Sc_DH/Rdtase_CS"/>
</dbReference>
<accession>A0A0K1PZ85</accession>
<evidence type="ECO:0000256" key="2">
    <source>
        <dbReference type="ARBA" id="ARBA00022857"/>
    </source>
</evidence>
<dbReference type="Pfam" id="PF00106">
    <property type="entry name" value="adh_short"/>
    <property type="match status" value="1"/>
</dbReference>
<dbReference type="PANTHER" id="PTHR43490:SF99">
    <property type="entry name" value="SHORT-CHAIN DEHYDROGENASE_REDUCTASE"/>
    <property type="match status" value="1"/>
</dbReference>
<dbReference type="PRINTS" id="PR00081">
    <property type="entry name" value="GDHRDH"/>
</dbReference>
<reference evidence="5 6" key="1">
    <citation type="submission" date="2015-08" db="EMBL/GenBank/DDBJ databases">
        <authorList>
            <person name="Babu N.S."/>
            <person name="Beckwith C.J."/>
            <person name="Beseler K.G."/>
            <person name="Brison A."/>
            <person name="Carone J.V."/>
            <person name="Caskin T.P."/>
            <person name="Diamond M."/>
            <person name="Durham M.E."/>
            <person name="Foxe J.M."/>
            <person name="Go M."/>
            <person name="Henderson B.A."/>
            <person name="Jones I.B."/>
            <person name="McGettigan J.A."/>
            <person name="Micheletti S.J."/>
            <person name="Nasrallah M.E."/>
            <person name="Ortiz D."/>
            <person name="Piller C.R."/>
            <person name="Privatt S.R."/>
            <person name="Schneider S.L."/>
            <person name="Sharp S."/>
            <person name="Smith T.C."/>
            <person name="Stanton J.D."/>
            <person name="Ullery H.E."/>
            <person name="Wilson R.J."/>
            <person name="Serrano M.G."/>
            <person name="Buck G."/>
            <person name="Lee V."/>
            <person name="Wang Y."/>
            <person name="Carvalho R."/>
            <person name="Voegtly L."/>
            <person name="Shi R."/>
            <person name="Duckworth R."/>
            <person name="Johnson A."/>
            <person name="Loviza R."/>
            <person name="Walstead R."/>
            <person name="Shah Z."/>
            <person name="Kiflezghi M."/>
            <person name="Wade K."/>
            <person name="Ball S.L."/>
            <person name="Bradley K.W."/>
            <person name="Asai D.J."/>
            <person name="Bowman C.A."/>
            <person name="Russell D.A."/>
            <person name="Pope W.H."/>
            <person name="Jacobs-Sera D."/>
            <person name="Hendrix R.W."/>
            <person name="Hatfull G.F."/>
        </authorList>
    </citation>
    <scope>NUCLEOTIDE SEQUENCE [LARGE SCALE GENOMIC DNA]</scope>
    <source>
        <strain evidence="5 6">DSM 27648</strain>
    </source>
</reference>
<protein>
    <submittedName>
        <fullName evidence="5">Short chain oxidoreductase</fullName>
    </submittedName>
</protein>
<dbReference type="GO" id="GO:0016616">
    <property type="term" value="F:oxidoreductase activity, acting on the CH-OH group of donors, NAD or NADP as acceptor"/>
    <property type="evidence" value="ECO:0007669"/>
    <property type="project" value="InterPro"/>
</dbReference>
<dbReference type="OrthoDB" id="5334159at2"/>
<keyword evidence="3" id="KW-0560">Oxidoreductase</keyword>
<evidence type="ECO:0000313" key="5">
    <source>
        <dbReference type="EMBL" id="AKU98464.1"/>
    </source>
</evidence>
<dbReference type="InterPro" id="IPR036291">
    <property type="entry name" value="NAD(P)-bd_dom_sf"/>
</dbReference>
<dbReference type="Proteomes" id="UP000064967">
    <property type="component" value="Chromosome"/>
</dbReference>
<dbReference type="InterPro" id="IPR045313">
    <property type="entry name" value="CBR1-like"/>
</dbReference>
<gene>
    <name evidence="5" type="ORF">AKJ09_05128</name>
</gene>
<keyword evidence="2" id="KW-0521">NADP</keyword>
<comment type="similarity">
    <text evidence="1 4">Belongs to the short-chain dehydrogenases/reductases (SDR) family.</text>
</comment>